<dbReference type="GO" id="GO:0051301">
    <property type="term" value="P:cell division"/>
    <property type="evidence" value="ECO:0007669"/>
    <property type="project" value="UniProtKB-KW"/>
</dbReference>
<reference evidence="17 18" key="1">
    <citation type="submission" date="2018-02" db="EMBL/GenBank/DDBJ databases">
        <title>Genome sequence of the basidiomycete white-rot fungus Phlebia centrifuga.</title>
        <authorList>
            <person name="Granchi Z."/>
            <person name="Peng M."/>
            <person name="de Vries R.P."/>
            <person name="Hilden K."/>
            <person name="Makela M.R."/>
            <person name="Grigoriev I."/>
            <person name="Riley R."/>
        </authorList>
    </citation>
    <scope>NUCLEOTIDE SEQUENCE [LARGE SCALE GENOMIC DNA]</scope>
    <source>
        <strain evidence="17 18">FBCC195</strain>
    </source>
</reference>
<feature type="region of interest" description="Disordered" evidence="16">
    <location>
        <begin position="233"/>
        <end position="260"/>
    </location>
</feature>
<keyword evidence="13" id="KW-0539">Nucleus</keyword>
<dbReference type="Proteomes" id="UP000186601">
    <property type="component" value="Unassembled WGS sequence"/>
</dbReference>
<protein>
    <recommendedName>
        <fullName evidence="5">DASH complex subunit ASK1</fullName>
    </recommendedName>
</protein>
<feature type="region of interest" description="Disordered" evidence="16">
    <location>
        <begin position="571"/>
        <end position="637"/>
    </location>
</feature>
<keyword evidence="12" id="KW-0206">Cytoskeleton</keyword>
<feature type="compositionally biased region" description="Polar residues" evidence="16">
    <location>
        <begin position="233"/>
        <end position="242"/>
    </location>
</feature>
<evidence type="ECO:0000256" key="11">
    <source>
        <dbReference type="ARBA" id="ARBA00022838"/>
    </source>
</evidence>
<feature type="region of interest" description="Disordered" evidence="16">
    <location>
        <begin position="487"/>
        <end position="526"/>
    </location>
</feature>
<evidence type="ECO:0000256" key="10">
    <source>
        <dbReference type="ARBA" id="ARBA00022776"/>
    </source>
</evidence>
<dbReference type="GO" id="GO:0042729">
    <property type="term" value="C:DASH complex"/>
    <property type="evidence" value="ECO:0007669"/>
    <property type="project" value="InterPro"/>
</dbReference>
<keyword evidence="18" id="KW-1185">Reference proteome</keyword>
<evidence type="ECO:0000256" key="6">
    <source>
        <dbReference type="ARBA" id="ARBA00022454"/>
    </source>
</evidence>
<evidence type="ECO:0000256" key="16">
    <source>
        <dbReference type="SAM" id="MobiDB-lite"/>
    </source>
</evidence>
<evidence type="ECO:0000256" key="14">
    <source>
        <dbReference type="ARBA" id="ARBA00023306"/>
    </source>
</evidence>
<name>A0A2R6RID9_9APHY</name>
<evidence type="ECO:0000256" key="15">
    <source>
        <dbReference type="ARBA" id="ARBA00023328"/>
    </source>
</evidence>
<dbReference type="Pfam" id="PF08655">
    <property type="entry name" value="DASH_Ask1"/>
    <property type="match status" value="1"/>
</dbReference>
<sequence>MAPDLKPIEAKAARWEPSADPHDIVVPGLDASASVNDQIEQIEQLITIKLQNIDANFSKIQHIMANRILPAVKRYAVGTEPVREAAKFWITFFEQAAQIRVPTYEDYDTQQDAQSEAEHEEIQESTNNEASVLETPAHSRVFGHDATVSEVSFAPGQAAISSTPARHKGEEDSFSDQTDATPSWNASIESPLVRLDREIQSLTRDEVSVASSVSQSHSHYDDSQDVTQRQIPATFTEEQTAPRSEKGKGRGKDSAEPLLRGVLRRNVDISSTTAHVTATSPLKVRGKTPVLKSLNPYLPPDTNPSDWKGLVDLADPTVSTPGKYTKSPTKRRFGAQPSTSKRPTTPQLDDDSFDEGLGMSPPITMDFARLPKAKTPKLGKTPKKQAAERIVQSLLDVERRGVFDSARTGSTYDISAMAKLGVGASVESSISTVPTPPSFSRYARHPYPLAPETNSSIADASLESMMRRVGLNVPAFGPSYGVPYSASKGEASPSYSSIPTSVFLPPSQSQSSGVPPPDSPETPETFHFNTAHLQDDEFNQEDPDSSMDSLDAFDEANNTANPSAAFIFASQQASHDDDSSFESNQSDDSLDEYDGMGGPIQPFGAEQDGDGFDDDDSFDDPLYNPPTEEETLFGVPPAQRLQAHAQFQNRASDQNLRMLGQELLEDTIGIGTQMAQAGRIEESPTPWGVARGP</sequence>
<evidence type="ECO:0000256" key="5">
    <source>
        <dbReference type="ARBA" id="ARBA00014520"/>
    </source>
</evidence>
<feature type="compositionally biased region" description="Basic and acidic residues" evidence="16">
    <location>
        <begin position="243"/>
        <end position="255"/>
    </location>
</feature>
<dbReference type="GO" id="GO:0008608">
    <property type="term" value="P:attachment of spindle microtubules to kinetochore"/>
    <property type="evidence" value="ECO:0007669"/>
    <property type="project" value="InterPro"/>
</dbReference>
<gene>
    <name evidence="17" type="ORF">PHLCEN_2v2945</name>
</gene>
<dbReference type="PANTHER" id="PTHR28200:SF1">
    <property type="entry name" value="DASH COMPLEX SUBUNIT ASK1"/>
    <property type="match status" value="1"/>
</dbReference>
<comment type="similarity">
    <text evidence="4">Belongs to the DASH complex ASK1 family.</text>
</comment>
<evidence type="ECO:0000256" key="1">
    <source>
        <dbReference type="ARBA" id="ARBA00004123"/>
    </source>
</evidence>
<keyword evidence="11" id="KW-0995">Kinetochore</keyword>
<keyword evidence="14" id="KW-0131">Cell cycle</keyword>
<evidence type="ECO:0000313" key="17">
    <source>
        <dbReference type="EMBL" id="PSS29797.1"/>
    </source>
</evidence>
<keyword evidence="6" id="KW-0158">Chromosome</keyword>
<keyword evidence="15" id="KW-0137">Centromere</keyword>
<feature type="compositionally biased region" description="Polar residues" evidence="16">
    <location>
        <begin position="175"/>
        <end position="188"/>
    </location>
</feature>
<organism evidence="17 18">
    <name type="scientific">Hermanssonia centrifuga</name>
    <dbReference type="NCBI Taxonomy" id="98765"/>
    <lineage>
        <taxon>Eukaryota</taxon>
        <taxon>Fungi</taxon>
        <taxon>Dikarya</taxon>
        <taxon>Basidiomycota</taxon>
        <taxon>Agaricomycotina</taxon>
        <taxon>Agaricomycetes</taxon>
        <taxon>Polyporales</taxon>
        <taxon>Meruliaceae</taxon>
        <taxon>Hermanssonia</taxon>
    </lineage>
</organism>
<evidence type="ECO:0000313" key="18">
    <source>
        <dbReference type="Proteomes" id="UP000186601"/>
    </source>
</evidence>
<evidence type="ECO:0000256" key="3">
    <source>
        <dbReference type="ARBA" id="ARBA00004629"/>
    </source>
</evidence>
<comment type="subcellular location">
    <subcellularLocation>
        <location evidence="3">Chromosome</location>
        <location evidence="3">Centromere</location>
        <location evidence="3">Kinetochore</location>
    </subcellularLocation>
    <subcellularLocation>
        <location evidence="2">Cytoplasm</location>
        <location evidence="2">Cytoskeleton</location>
        <location evidence="2">Spindle</location>
    </subcellularLocation>
    <subcellularLocation>
        <location evidence="1">Nucleus</location>
    </subcellularLocation>
</comment>
<dbReference type="InterPro" id="IPR013964">
    <property type="entry name" value="DASH_Ask1"/>
</dbReference>
<feature type="region of interest" description="Disordered" evidence="16">
    <location>
        <begin position="159"/>
        <end position="189"/>
    </location>
</feature>
<feature type="compositionally biased region" description="Polar residues" evidence="16">
    <location>
        <begin position="336"/>
        <end position="347"/>
    </location>
</feature>
<comment type="caution">
    <text evidence="17">The sequence shown here is derived from an EMBL/GenBank/DDBJ whole genome shotgun (WGS) entry which is preliminary data.</text>
</comment>
<dbReference type="GO" id="GO:0044732">
    <property type="term" value="C:mitotic spindle pole body"/>
    <property type="evidence" value="ECO:0007669"/>
    <property type="project" value="TreeGrafter"/>
</dbReference>
<feature type="compositionally biased region" description="Acidic residues" evidence="16">
    <location>
        <begin position="607"/>
        <end position="619"/>
    </location>
</feature>
<dbReference type="GO" id="GO:0072686">
    <property type="term" value="C:mitotic spindle"/>
    <property type="evidence" value="ECO:0007669"/>
    <property type="project" value="InterPro"/>
</dbReference>
<keyword evidence="7" id="KW-0963">Cytoplasm</keyword>
<keyword evidence="10" id="KW-0498">Mitosis</keyword>
<dbReference type="AlphaFoldDB" id="A0A2R6RID9"/>
<evidence type="ECO:0000256" key="7">
    <source>
        <dbReference type="ARBA" id="ARBA00022490"/>
    </source>
</evidence>
<evidence type="ECO:0000256" key="9">
    <source>
        <dbReference type="ARBA" id="ARBA00022701"/>
    </source>
</evidence>
<evidence type="ECO:0000256" key="12">
    <source>
        <dbReference type="ARBA" id="ARBA00023212"/>
    </source>
</evidence>
<keyword evidence="9" id="KW-0493">Microtubule</keyword>
<evidence type="ECO:0000256" key="8">
    <source>
        <dbReference type="ARBA" id="ARBA00022618"/>
    </source>
</evidence>
<dbReference type="OrthoDB" id="5573898at2759"/>
<evidence type="ECO:0000256" key="4">
    <source>
        <dbReference type="ARBA" id="ARBA00010731"/>
    </source>
</evidence>
<evidence type="ECO:0000256" key="13">
    <source>
        <dbReference type="ARBA" id="ARBA00023242"/>
    </source>
</evidence>
<accession>A0A2R6RID9</accession>
<dbReference type="PANTHER" id="PTHR28200">
    <property type="entry name" value="DASH COMPLEX SUBUNIT ASK1"/>
    <property type="match status" value="1"/>
</dbReference>
<dbReference type="GO" id="GO:0005874">
    <property type="term" value="C:microtubule"/>
    <property type="evidence" value="ECO:0007669"/>
    <property type="project" value="UniProtKB-KW"/>
</dbReference>
<dbReference type="EMBL" id="MLYV02000256">
    <property type="protein sequence ID" value="PSS29797.1"/>
    <property type="molecule type" value="Genomic_DNA"/>
</dbReference>
<dbReference type="STRING" id="98765.A0A2R6RID9"/>
<evidence type="ECO:0000256" key="2">
    <source>
        <dbReference type="ARBA" id="ARBA00004186"/>
    </source>
</evidence>
<feature type="region of interest" description="Disordered" evidence="16">
    <location>
        <begin position="537"/>
        <end position="556"/>
    </location>
</feature>
<feature type="region of interest" description="Disordered" evidence="16">
    <location>
        <begin position="105"/>
        <end position="130"/>
    </location>
</feature>
<proteinExistence type="inferred from homology"/>
<feature type="region of interest" description="Disordered" evidence="16">
    <location>
        <begin position="293"/>
        <end position="357"/>
    </location>
</feature>
<keyword evidence="8" id="KW-0132">Cell division</keyword>